<feature type="transmembrane region" description="Helical" evidence="2">
    <location>
        <begin position="243"/>
        <end position="266"/>
    </location>
</feature>
<gene>
    <name evidence="3" type="ORF">LSUB1_G008801</name>
</gene>
<comment type="caution">
    <text evidence="3">The sequence shown here is derived from an EMBL/GenBank/DDBJ whole genome shotgun (WGS) entry which is preliminary data.</text>
</comment>
<reference evidence="3 4" key="1">
    <citation type="submission" date="2018-05" db="EMBL/GenBank/DDBJ databases">
        <title>Genome sequencing and assembly of the regulated plant pathogen Lachnellula willkommii and related sister species for the development of diagnostic species identification markers.</title>
        <authorList>
            <person name="Giroux E."/>
            <person name="Bilodeau G."/>
        </authorList>
    </citation>
    <scope>NUCLEOTIDE SEQUENCE [LARGE SCALE GENOMIC DNA]</scope>
    <source>
        <strain evidence="3 4">CBS 197.66</strain>
    </source>
</reference>
<feature type="transmembrane region" description="Helical" evidence="2">
    <location>
        <begin position="278"/>
        <end position="299"/>
    </location>
</feature>
<feature type="transmembrane region" description="Helical" evidence="2">
    <location>
        <begin position="319"/>
        <end position="341"/>
    </location>
</feature>
<proteinExistence type="predicted"/>
<feature type="transmembrane region" description="Helical" evidence="2">
    <location>
        <begin position="115"/>
        <end position="136"/>
    </location>
</feature>
<feature type="region of interest" description="Disordered" evidence="1">
    <location>
        <begin position="159"/>
        <end position="185"/>
    </location>
</feature>
<accession>A0A8H8RCT1</accession>
<feature type="transmembrane region" description="Helical" evidence="2">
    <location>
        <begin position="78"/>
        <end position="103"/>
    </location>
</feature>
<evidence type="ECO:0000313" key="3">
    <source>
        <dbReference type="EMBL" id="TVY32585.1"/>
    </source>
</evidence>
<keyword evidence="2" id="KW-0812">Transmembrane</keyword>
<dbReference type="OrthoDB" id="2603at2759"/>
<dbReference type="Proteomes" id="UP000462212">
    <property type="component" value="Unassembled WGS sequence"/>
</dbReference>
<feature type="compositionally biased region" description="Polar residues" evidence="1">
    <location>
        <begin position="170"/>
        <end position="180"/>
    </location>
</feature>
<dbReference type="AlphaFoldDB" id="A0A8H8RCT1"/>
<keyword evidence="4" id="KW-1185">Reference proteome</keyword>
<evidence type="ECO:0000256" key="2">
    <source>
        <dbReference type="SAM" id="Phobius"/>
    </source>
</evidence>
<organism evidence="3 4">
    <name type="scientific">Lachnellula subtilissima</name>
    <dbReference type="NCBI Taxonomy" id="602034"/>
    <lineage>
        <taxon>Eukaryota</taxon>
        <taxon>Fungi</taxon>
        <taxon>Dikarya</taxon>
        <taxon>Ascomycota</taxon>
        <taxon>Pezizomycotina</taxon>
        <taxon>Leotiomycetes</taxon>
        <taxon>Helotiales</taxon>
        <taxon>Lachnaceae</taxon>
        <taxon>Lachnellula</taxon>
    </lineage>
</organism>
<sequence length="376" mass="41479">MSFLNRLDTSDKRRFTQWPNISVEEGHRVPHVPSTESFAAGSTIEILDQHQLPPMQRSGFLRRIQQIFTQFPWRDMSWMVGVTFAFGSAAFVINGFFLALPLIAPETDFSTETSYATPISGLLGGIIFVLGGYSGLLEGLNYKRGEIIVTEGLTVDAGDMSEPRKKKPDATSSLPYSPTTSDHDQNDTLFPMHRFSVPKRQTTATTTTIATSSTATYMALLGSPSFIWWPTMRQFVSTYHSDLVFVAGFIQFIGTIIFFIGSITGIPGVIDFSNIPQYYGASLFPATFGGVLFTIAGLLQMVNCQDRWFLPSLTRLDWYVGLTNMVGSIGFTLAGALPFVGTTDASLQAALASFWGSWLFMIGGVLQWYHAMGNYS</sequence>
<evidence type="ECO:0000256" key="1">
    <source>
        <dbReference type="SAM" id="MobiDB-lite"/>
    </source>
</evidence>
<protein>
    <recommendedName>
        <fullName evidence="5">Integral membrane protein</fullName>
    </recommendedName>
</protein>
<evidence type="ECO:0008006" key="5">
    <source>
        <dbReference type="Google" id="ProtNLM"/>
    </source>
</evidence>
<name>A0A8H8RCT1_9HELO</name>
<feature type="transmembrane region" description="Helical" evidence="2">
    <location>
        <begin position="347"/>
        <end position="369"/>
    </location>
</feature>
<keyword evidence="2" id="KW-0472">Membrane</keyword>
<keyword evidence="2" id="KW-1133">Transmembrane helix</keyword>
<dbReference type="EMBL" id="QGMJ01000991">
    <property type="protein sequence ID" value="TVY32585.1"/>
    <property type="molecule type" value="Genomic_DNA"/>
</dbReference>
<evidence type="ECO:0000313" key="4">
    <source>
        <dbReference type="Proteomes" id="UP000462212"/>
    </source>
</evidence>